<evidence type="ECO:0000313" key="3">
    <source>
        <dbReference type="Proteomes" id="UP001189429"/>
    </source>
</evidence>
<evidence type="ECO:0000256" key="1">
    <source>
        <dbReference type="SAM" id="MobiDB-lite"/>
    </source>
</evidence>
<organism evidence="2 3">
    <name type="scientific">Prorocentrum cordatum</name>
    <dbReference type="NCBI Taxonomy" id="2364126"/>
    <lineage>
        <taxon>Eukaryota</taxon>
        <taxon>Sar</taxon>
        <taxon>Alveolata</taxon>
        <taxon>Dinophyceae</taxon>
        <taxon>Prorocentrales</taxon>
        <taxon>Prorocentraceae</taxon>
        <taxon>Prorocentrum</taxon>
    </lineage>
</organism>
<sequence>MAAKRGAKRAGALMGNPPAKTPRKRGQTSTDDGPEAGDCAASTVSAARTSLTTVPPLQETSPDANGSGNNGKRGQGSSKGKGDRPQPVKATTPQVLPLATSCGKCGETFEKARAGLRCESAAEWALTVSVRVDGGSVERRPGIDACKGCFVWWDQHVSMICTWEEFVAKYRTNDCFKNMIDTACKVKAGTMERGFKPEAVCAGVRRLGFVDRACVILNEKELASEAGKQYVAKKDRPSSTMTLKSGDGDDNEEEVYCFSHPQLPFRVYHERFEVFVAKQGTKLPEGCHVWPAQATEAFMKDNSLAEHASPALETIASNLASLEDWVEKRQLPAEEGAEADGSPANGGPEGAGPSAEDVLQCEGIAASANIWPGGRPGSSGDQGGASARQARAFAESCLDGAGVVEVQPEDSASKAGGDLCDLSPEEVSARETVNYYVGKLSLRAAMMANSDGRTLTGIKNQMEKLGDVEVTREYANTLRLHKADYDLACLLQKPGVFQHTEERLDQILRDLGPKVKGDFPYEVSCVVISIKMRYLREKSQFAMFLGMASPWSKGEFSILARTVGAMPGMSAAARIQLYQRVVFKETLVPMIGRGEEGSAGVLNLVQEGHRLYSDVDIFDIAEDETSVLKESLDVFQALSFIVDESVFHATYVDGGEPFEAVAAQTGKAGHAISTIIANAVDGSDFYKNRKVALRNMLPGMLENAAAYSTMRGALGALAVPTGVGVTVETVNELWSLGKTLSSTKKFFRARYCDPDVEVYLGKASQVLSATDALESGSRAPDMDLLRALLALSTQTLEFPCGDRDEELSQRLGVIKRLQSTLGANEFKGKVLQAASVAAMAIADEGAAETLGRHLGFAEGCCFASSADEIKVFLATAAGKLPGVAPAQARASVKNNVERLLELAVMGGAVKEKEDLNASFLQWQLKSALADVGALGKDFAEQSGHGEFRAALRRVQGAKQSLDAFVRPLRGADAHRDFPHLDEAIAEEAERLFEAGRAAVVASADEHMISLMQSLQKSIGARDDGVISWFEGANTWEAFDKVCRQTVCTEANKGLKVSIDKFEEAVDVSKRAREELVSEAPFPRELGAIEKLVFSAKATRAIVSIMGSFAEYEDVQRKGPQEGGFKNIGDLKKRVQSEIRAVRKDCACERTALPPVLLKECAAILWGSGVSHVGKK</sequence>
<feature type="compositionally biased region" description="Polar residues" evidence="1">
    <location>
        <begin position="42"/>
        <end position="64"/>
    </location>
</feature>
<dbReference type="EMBL" id="CAUYUJ010003313">
    <property type="protein sequence ID" value="CAK0804765.1"/>
    <property type="molecule type" value="Genomic_DNA"/>
</dbReference>
<evidence type="ECO:0000313" key="2">
    <source>
        <dbReference type="EMBL" id="CAK0804765.1"/>
    </source>
</evidence>
<feature type="region of interest" description="Disordered" evidence="1">
    <location>
        <begin position="332"/>
        <end position="355"/>
    </location>
</feature>
<keyword evidence="3" id="KW-1185">Reference proteome</keyword>
<feature type="compositionally biased region" description="Gly residues" evidence="1">
    <location>
        <begin position="68"/>
        <end position="79"/>
    </location>
</feature>
<comment type="caution">
    <text evidence="2">The sequence shown here is derived from an EMBL/GenBank/DDBJ whole genome shotgun (WGS) entry which is preliminary data.</text>
</comment>
<name>A0ABN9QFM5_9DINO</name>
<proteinExistence type="predicted"/>
<feature type="region of interest" description="Disordered" evidence="1">
    <location>
        <begin position="1"/>
        <end position="93"/>
    </location>
</feature>
<dbReference type="Proteomes" id="UP001189429">
    <property type="component" value="Unassembled WGS sequence"/>
</dbReference>
<accession>A0ABN9QFM5</accession>
<reference evidence="2" key="1">
    <citation type="submission" date="2023-10" db="EMBL/GenBank/DDBJ databases">
        <authorList>
            <person name="Chen Y."/>
            <person name="Shah S."/>
            <person name="Dougan E. K."/>
            <person name="Thang M."/>
            <person name="Chan C."/>
        </authorList>
    </citation>
    <scope>NUCLEOTIDE SEQUENCE [LARGE SCALE GENOMIC DNA]</scope>
</reference>
<protein>
    <submittedName>
        <fullName evidence="2">Uncharacterized protein</fullName>
    </submittedName>
</protein>
<gene>
    <name evidence="2" type="ORF">PCOR1329_LOCUS11464</name>
</gene>